<proteinExistence type="predicted"/>
<dbReference type="RefSeq" id="XP_008079643.1">
    <property type="nucleotide sequence ID" value="XM_008081452.1"/>
</dbReference>
<feature type="region of interest" description="Disordered" evidence="1">
    <location>
        <begin position="1"/>
        <end position="24"/>
    </location>
</feature>
<keyword evidence="3" id="KW-1185">Reference proteome</keyword>
<dbReference type="KEGG" id="glz:GLAREA_06038"/>
<sequence>MQEISSTPQLREPQMTDEIANQAQRNFFEEDVVMNNNESAATNNIDMTGVGIPTTTSMEDDNKTPTEVAQGRRRSSDWRGSREQRNLIEERRQTWRKSQDIQIQRLWNTISSNNQDIKYPGFANIDEFEEAVCPTPPVNQALEPEEMGLFSVDKDGKPIFSPAISKMNQESNYEDDHEGPENIGFDRLRRRGGVDAGTLRAHLQAALETKMMCRNTSNEAERLAIEVECQDIMNQMDALTLQ</sequence>
<evidence type="ECO:0000313" key="2">
    <source>
        <dbReference type="EMBL" id="EPE33026.1"/>
    </source>
</evidence>
<dbReference type="GeneID" id="19465092"/>
<dbReference type="EMBL" id="KE145358">
    <property type="protein sequence ID" value="EPE33026.1"/>
    <property type="molecule type" value="Genomic_DNA"/>
</dbReference>
<evidence type="ECO:0000313" key="3">
    <source>
        <dbReference type="Proteomes" id="UP000016922"/>
    </source>
</evidence>
<dbReference type="Proteomes" id="UP000016922">
    <property type="component" value="Unassembled WGS sequence"/>
</dbReference>
<organism evidence="2 3">
    <name type="scientific">Glarea lozoyensis (strain ATCC 20868 / MF5171)</name>
    <dbReference type="NCBI Taxonomy" id="1116229"/>
    <lineage>
        <taxon>Eukaryota</taxon>
        <taxon>Fungi</taxon>
        <taxon>Dikarya</taxon>
        <taxon>Ascomycota</taxon>
        <taxon>Pezizomycotina</taxon>
        <taxon>Leotiomycetes</taxon>
        <taxon>Helotiales</taxon>
        <taxon>Helotiaceae</taxon>
        <taxon>Glarea</taxon>
    </lineage>
</organism>
<protein>
    <submittedName>
        <fullName evidence="2">Uncharacterized protein</fullName>
    </submittedName>
</protein>
<accession>S3DLT7</accession>
<name>S3DLT7_GLAL2</name>
<dbReference type="HOGENOM" id="CLU_1147279_0_0_1"/>
<gene>
    <name evidence="2" type="ORF">GLAREA_06038</name>
</gene>
<evidence type="ECO:0000256" key="1">
    <source>
        <dbReference type="SAM" id="MobiDB-lite"/>
    </source>
</evidence>
<feature type="region of interest" description="Disordered" evidence="1">
    <location>
        <begin position="38"/>
        <end position="82"/>
    </location>
</feature>
<dbReference type="AlphaFoldDB" id="S3DLT7"/>
<reference evidence="2 3" key="1">
    <citation type="journal article" date="2013" name="BMC Genomics">
        <title>Genomics-driven discovery of the pneumocandin biosynthetic gene cluster in the fungus Glarea lozoyensis.</title>
        <authorList>
            <person name="Chen L."/>
            <person name="Yue Q."/>
            <person name="Zhang X."/>
            <person name="Xiang M."/>
            <person name="Wang C."/>
            <person name="Li S."/>
            <person name="Che Y."/>
            <person name="Ortiz-Lopez F.J."/>
            <person name="Bills G.F."/>
            <person name="Liu X."/>
            <person name="An Z."/>
        </authorList>
    </citation>
    <scope>NUCLEOTIDE SEQUENCE [LARGE SCALE GENOMIC DNA]</scope>
    <source>
        <strain evidence="3">ATCC 20868 / MF5171</strain>
    </source>
</reference>